<evidence type="ECO:0000256" key="5">
    <source>
        <dbReference type="ARBA" id="ARBA00023128"/>
    </source>
</evidence>
<evidence type="ECO:0000256" key="2">
    <source>
        <dbReference type="ARBA" id="ARBA00009322"/>
    </source>
</evidence>
<protein>
    <recommendedName>
        <fullName evidence="3 6">Altered inheritance of mitochondria protein 24, mitochondrial</fullName>
    </recommendedName>
</protein>
<dbReference type="eggNOG" id="ENOG502RXC5">
    <property type="taxonomic scope" value="Eukaryota"/>
</dbReference>
<dbReference type="KEGG" id="spaa:SPAPADRAFT_141105"/>
<proteinExistence type="inferred from homology"/>
<sequence>MINNNLKRSHVVLQQLNVVRSISIKQSSTSGAIPPNKTTTDPGNIHESKELVGHHRILENAEFKTLGTPKTVLSINSPPSVPVFVRRGSLLSIYGLSEISSIDSVRSTLEFQLWWKRLLYGGYASTYQKLISTTPFSILASSSSRNFSLFSSANNKSFISLNLDGTNDWAVLNKNALQVYTGNSLHIAMYQLPRTISRALAQSLKISSRTPTGLFSWKQTGYTLLTGRGQVGLVGGGSIYNINLEKDEEVLINKNNLLAITVNGSRDLQNCIVKYSFPLQQEKPITKEIDPFVNFKPTNRFSVQLYNAQHTIKKVWKTISEYVLWRKRDTFNFLVGNQEFIRVIGPRNILLQSNIGSTPAIRSNLPSGATSAAPTPTEQIIPTKEKSPEDYLSYVTIEPGKGAVFKSTPDFSETVKEIETRNKN</sequence>
<evidence type="ECO:0000256" key="1">
    <source>
        <dbReference type="ARBA" id="ARBA00004173"/>
    </source>
</evidence>
<dbReference type="PANTHER" id="PTHR36959">
    <property type="entry name" value="ALTERED INHERITANCE OF MITOCHONDRIA PROTEIN 24, MITOCHONDRIAL"/>
    <property type="match status" value="1"/>
</dbReference>
<keyword evidence="8" id="KW-1185">Reference proteome</keyword>
<dbReference type="HOGENOM" id="CLU_040665_0_0_1"/>
<keyword evidence="4" id="KW-0809">Transit peptide</keyword>
<dbReference type="PANTHER" id="PTHR36959:SF2">
    <property type="entry name" value="ALTERED INHERITANCE OF MITOCHONDRIA PROTEIN 24, MITOCHONDRIAL"/>
    <property type="match status" value="1"/>
</dbReference>
<evidence type="ECO:0000313" key="8">
    <source>
        <dbReference type="Proteomes" id="UP000000709"/>
    </source>
</evidence>
<dbReference type="Pfam" id="PF01987">
    <property type="entry name" value="AIM24"/>
    <property type="match status" value="1"/>
</dbReference>
<dbReference type="OMA" id="NGPYDLQ"/>
<dbReference type="EMBL" id="GL996503">
    <property type="protein sequence ID" value="EGW31354.1"/>
    <property type="molecule type" value="Genomic_DNA"/>
</dbReference>
<name>G3ART7_SPAPN</name>
<dbReference type="OrthoDB" id="5295771at2759"/>
<reference evidence="7 8" key="1">
    <citation type="journal article" date="2011" name="Proc. Natl. Acad. Sci. U.S.A.">
        <title>Comparative genomics of xylose-fermenting fungi for enhanced biofuel production.</title>
        <authorList>
            <person name="Wohlbach D.J."/>
            <person name="Kuo A."/>
            <person name="Sato T.K."/>
            <person name="Potts K.M."/>
            <person name="Salamov A.A."/>
            <person name="LaButti K.M."/>
            <person name="Sun H."/>
            <person name="Clum A."/>
            <person name="Pangilinan J.L."/>
            <person name="Lindquist E.A."/>
            <person name="Lucas S."/>
            <person name="Lapidus A."/>
            <person name="Jin M."/>
            <person name="Gunawan C."/>
            <person name="Balan V."/>
            <person name="Dale B.E."/>
            <person name="Jeffries T.W."/>
            <person name="Zinkel R."/>
            <person name="Barry K.W."/>
            <person name="Grigoriev I.V."/>
            <person name="Gasch A.P."/>
        </authorList>
    </citation>
    <scope>NUCLEOTIDE SEQUENCE [LARGE SCALE GENOMIC DNA]</scope>
    <source>
        <strain evidence="8">NRRL Y-27907 / 11-Y1</strain>
    </source>
</reference>
<dbReference type="AlphaFoldDB" id="G3ART7"/>
<organism evidence="8">
    <name type="scientific">Spathaspora passalidarum (strain NRRL Y-27907 / 11-Y1)</name>
    <dbReference type="NCBI Taxonomy" id="619300"/>
    <lineage>
        <taxon>Eukaryota</taxon>
        <taxon>Fungi</taxon>
        <taxon>Dikarya</taxon>
        <taxon>Ascomycota</taxon>
        <taxon>Saccharomycotina</taxon>
        <taxon>Pichiomycetes</taxon>
        <taxon>Debaryomycetaceae</taxon>
        <taxon>Spathaspora</taxon>
    </lineage>
</organism>
<keyword evidence="5 6" id="KW-0496">Mitochondrion</keyword>
<comment type="subcellular location">
    <subcellularLocation>
        <location evidence="1 6">Mitochondrion</location>
    </subcellularLocation>
</comment>
<dbReference type="InterPro" id="IPR002838">
    <property type="entry name" value="AIM24"/>
</dbReference>
<dbReference type="Proteomes" id="UP000000709">
    <property type="component" value="Unassembled WGS sequence"/>
</dbReference>
<evidence type="ECO:0000256" key="3">
    <source>
        <dbReference type="ARBA" id="ARBA00013287"/>
    </source>
</evidence>
<evidence type="ECO:0000256" key="4">
    <source>
        <dbReference type="ARBA" id="ARBA00022946"/>
    </source>
</evidence>
<accession>G3ART7</accession>
<dbReference type="GO" id="GO:0005743">
    <property type="term" value="C:mitochondrial inner membrane"/>
    <property type="evidence" value="ECO:0007669"/>
    <property type="project" value="TreeGrafter"/>
</dbReference>
<dbReference type="InParanoid" id="G3ART7"/>
<evidence type="ECO:0000256" key="6">
    <source>
        <dbReference type="RuleBase" id="RU363045"/>
    </source>
</evidence>
<dbReference type="GO" id="GO:0007007">
    <property type="term" value="P:inner mitochondrial membrane organization"/>
    <property type="evidence" value="ECO:0007669"/>
    <property type="project" value="TreeGrafter"/>
</dbReference>
<dbReference type="RefSeq" id="XP_007376132.1">
    <property type="nucleotide sequence ID" value="XM_007376070.1"/>
</dbReference>
<gene>
    <name evidence="7" type="ORF">SPAPADRAFT_141105</name>
</gene>
<dbReference type="InterPro" id="IPR036983">
    <property type="entry name" value="AIM24_sf"/>
</dbReference>
<evidence type="ECO:0000313" key="7">
    <source>
        <dbReference type="EMBL" id="EGW31354.1"/>
    </source>
</evidence>
<comment type="similarity">
    <text evidence="2 6">Belongs to the AIM24 family.</text>
</comment>
<dbReference type="FunCoup" id="G3ART7">
    <property type="interactions" value="14"/>
</dbReference>
<dbReference type="Gene3D" id="3.60.160.10">
    <property type="entry name" value="Mitochondrial biogenesis AIM24"/>
    <property type="match status" value="1"/>
</dbReference>
<dbReference type="GeneID" id="18870344"/>